<dbReference type="EMBL" id="GIFC01006839">
    <property type="protein sequence ID" value="MXU88922.1"/>
    <property type="molecule type" value="Transcribed_RNA"/>
</dbReference>
<accession>A0A6B0U8L3</accession>
<keyword evidence="1" id="KW-0472">Membrane</keyword>
<keyword evidence="1" id="KW-1133">Transmembrane helix</keyword>
<organism evidence="2">
    <name type="scientific">Ixodes ricinus</name>
    <name type="common">Common tick</name>
    <name type="synonym">Acarus ricinus</name>
    <dbReference type="NCBI Taxonomy" id="34613"/>
    <lineage>
        <taxon>Eukaryota</taxon>
        <taxon>Metazoa</taxon>
        <taxon>Ecdysozoa</taxon>
        <taxon>Arthropoda</taxon>
        <taxon>Chelicerata</taxon>
        <taxon>Arachnida</taxon>
        <taxon>Acari</taxon>
        <taxon>Parasitiformes</taxon>
        <taxon>Ixodida</taxon>
        <taxon>Ixodoidea</taxon>
        <taxon>Ixodidae</taxon>
        <taxon>Ixodinae</taxon>
        <taxon>Ixodes</taxon>
    </lineage>
</organism>
<name>A0A6B0U8L3_IXORI</name>
<proteinExistence type="predicted"/>
<reference evidence="2" key="1">
    <citation type="submission" date="2019-12" db="EMBL/GenBank/DDBJ databases">
        <title>An insight into the sialome of adult female Ixodes ricinus ticks feeding for 6 days.</title>
        <authorList>
            <person name="Perner J."/>
            <person name="Ribeiro J.M.C."/>
        </authorList>
    </citation>
    <scope>NUCLEOTIDE SEQUENCE</scope>
    <source>
        <strain evidence="2">Semi-engorged</strain>
        <tissue evidence="2">Salivary glands</tissue>
    </source>
</reference>
<evidence type="ECO:0000256" key="1">
    <source>
        <dbReference type="SAM" id="Phobius"/>
    </source>
</evidence>
<keyword evidence="1" id="KW-0812">Transmembrane</keyword>
<evidence type="ECO:0000313" key="2">
    <source>
        <dbReference type="EMBL" id="MXU88922.1"/>
    </source>
</evidence>
<protein>
    <submittedName>
        <fullName evidence="2">Putative secreted protein</fullName>
    </submittedName>
</protein>
<feature type="transmembrane region" description="Helical" evidence="1">
    <location>
        <begin position="6"/>
        <end position="26"/>
    </location>
</feature>
<sequence>MRAWEFHLFLCIGIFCVFMTTTCTVYDNKNKYVRPLGCQCPLKAATRCSSIIPFLLKADLQNLCLSGKKRAPSFLFSSPYRSGFLSYPRIEEQGFTLSSKERKN</sequence>
<dbReference type="AlphaFoldDB" id="A0A6B0U8L3"/>